<keyword evidence="3 8" id="KW-0812">Transmembrane</keyword>
<reference evidence="11" key="1">
    <citation type="submission" date="2017-02" db="UniProtKB">
        <authorList>
            <consortium name="WormBaseParasite"/>
        </authorList>
    </citation>
    <scope>IDENTIFICATION</scope>
</reference>
<feature type="transmembrane region" description="Helical" evidence="8">
    <location>
        <begin position="326"/>
        <end position="347"/>
    </location>
</feature>
<feature type="transmembrane region" description="Helical" evidence="8">
    <location>
        <begin position="94"/>
        <end position="117"/>
    </location>
</feature>
<proteinExistence type="predicted"/>
<dbReference type="Pfam" id="PF00001">
    <property type="entry name" value="7tm_1"/>
    <property type="match status" value="1"/>
</dbReference>
<evidence type="ECO:0000256" key="6">
    <source>
        <dbReference type="ARBA" id="ARBA00023136"/>
    </source>
</evidence>
<keyword evidence="6 8" id="KW-0472">Membrane</keyword>
<feature type="transmembrane region" description="Helical" evidence="8">
    <location>
        <begin position="129"/>
        <end position="156"/>
    </location>
</feature>
<dbReference type="GO" id="GO:0005886">
    <property type="term" value="C:plasma membrane"/>
    <property type="evidence" value="ECO:0007669"/>
    <property type="project" value="UniProtKB-SubCell"/>
</dbReference>
<feature type="transmembrane region" description="Helical" evidence="8">
    <location>
        <begin position="215"/>
        <end position="239"/>
    </location>
</feature>
<keyword evidence="4 8" id="KW-1133">Transmembrane helix</keyword>
<keyword evidence="2" id="KW-1003">Cell membrane</keyword>
<comment type="subcellular location">
    <subcellularLocation>
        <location evidence="1">Cell membrane</location>
        <topology evidence="1">Multi-pass membrane protein</topology>
    </subcellularLocation>
</comment>
<keyword evidence="5" id="KW-0675">Receptor</keyword>
<dbReference type="WBParaSite" id="SMUV_0000094101-mRNA-1">
    <property type="protein sequence ID" value="SMUV_0000094101-mRNA-1"/>
    <property type="gene ID" value="SMUV_0000094101"/>
</dbReference>
<evidence type="ECO:0000256" key="7">
    <source>
        <dbReference type="ARBA" id="ARBA00023224"/>
    </source>
</evidence>
<accession>A0A0N5A9Y1</accession>
<keyword evidence="7" id="KW-0807">Transducer</keyword>
<dbReference type="SUPFAM" id="SSF81321">
    <property type="entry name" value="Family A G protein-coupled receptor-like"/>
    <property type="match status" value="1"/>
</dbReference>
<feature type="transmembrane region" description="Helical" evidence="8">
    <location>
        <begin position="168"/>
        <end position="195"/>
    </location>
</feature>
<dbReference type="InterPro" id="IPR017452">
    <property type="entry name" value="GPCR_Rhodpsn_7TM"/>
</dbReference>
<dbReference type="STRING" id="451379.A0A0N5A9Y1"/>
<evidence type="ECO:0000259" key="9">
    <source>
        <dbReference type="PROSITE" id="PS50262"/>
    </source>
</evidence>
<evidence type="ECO:0000256" key="8">
    <source>
        <dbReference type="SAM" id="Phobius"/>
    </source>
</evidence>
<feature type="transmembrane region" description="Helical" evidence="8">
    <location>
        <begin position="54"/>
        <end position="82"/>
    </location>
</feature>
<sequence>MVEFLSSYQIPQVFENCSSEFTLKDSKYANCVTPVGSSPCELLKLHDAKNFRKYFLATVPSILSAFAVIFNLIFGTATLILWRNNKLSSKQRYAFLMSRTLSTVLALILYYIVLIAWKSSGFEYVSATIFILIASITFYTHSGTYLGMTTILYMAIVHPMQHRRFVTITRCITAICFIWLVSIALSLCMGLLGATLFYPETAPIKCPLSSCQKPFAITVVCLLSLFFVVVISFYAIMLYRMHQRQAKMRRNNTDKFLSQNVRSMNRLAFNMVTFATASLPILVVTIITTVNLESLASLGLGNKSSCKTYENGHLFWKVEVLASTAAIVWVLTMILDPIISCYIDISYRKALIQMWKRTKTETL</sequence>
<evidence type="ECO:0000256" key="4">
    <source>
        <dbReference type="ARBA" id="ARBA00022989"/>
    </source>
</evidence>
<evidence type="ECO:0000256" key="2">
    <source>
        <dbReference type="ARBA" id="ARBA00022475"/>
    </source>
</evidence>
<dbReference type="Proteomes" id="UP000046393">
    <property type="component" value="Unplaced"/>
</dbReference>
<evidence type="ECO:0000256" key="1">
    <source>
        <dbReference type="ARBA" id="ARBA00004651"/>
    </source>
</evidence>
<dbReference type="GO" id="GO:0004930">
    <property type="term" value="F:G protein-coupled receptor activity"/>
    <property type="evidence" value="ECO:0007669"/>
    <property type="project" value="UniProtKB-KW"/>
</dbReference>
<evidence type="ECO:0000313" key="10">
    <source>
        <dbReference type="Proteomes" id="UP000046393"/>
    </source>
</evidence>
<dbReference type="PANTHER" id="PTHR37441:SF4">
    <property type="entry name" value="G-PROTEIN COUPLED RECEPTORS FAMILY 1 PROFILE DOMAIN-CONTAINING PROTEIN"/>
    <property type="match status" value="1"/>
</dbReference>
<dbReference type="InterPro" id="IPR040435">
    <property type="entry name" value="Put_GPCR_Chromadorea"/>
</dbReference>
<dbReference type="CDD" id="cd00637">
    <property type="entry name" value="7tm_classA_rhodopsin-like"/>
    <property type="match status" value="1"/>
</dbReference>
<dbReference type="PANTHER" id="PTHR37441">
    <property type="entry name" value="PROTEIN CBG16518"/>
    <property type="match status" value="1"/>
</dbReference>
<feature type="transmembrane region" description="Helical" evidence="8">
    <location>
        <begin position="267"/>
        <end position="290"/>
    </location>
</feature>
<evidence type="ECO:0000256" key="5">
    <source>
        <dbReference type="ARBA" id="ARBA00023040"/>
    </source>
</evidence>
<keyword evidence="10" id="KW-1185">Reference proteome</keyword>
<dbReference type="Gene3D" id="1.20.1070.10">
    <property type="entry name" value="Rhodopsin 7-helix transmembrane proteins"/>
    <property type="match status" value="1"/>
</dbReference>
<feature type="domain" description="G-protein coupled receptors family 1 profile" evidence="9">
    <location>
        <begin position="73"/>
        <end position="340"/>
    </location>
</feature>
<dbReference type="InterPro" id="IPR000276">
    <property type="entry name" value="GPCR_Rhodpsn"/>
</dbReference>
<dbReference type="AlphaFoldDB" id="A0A0N5A9Y1"/>
<name>A0A0N5A9Y1_9BILA</name>
<evidence type="ECO:0000313" key="11">
    <source>
        <dbReference type="WBParaSite" id="SMUV_0000094101-mRNA-1"/>
    </source>
</evidence>
<keyword evidence="5" id="KW-0297">G-protein coupled receptor</keyword>
<evidence type="ECO:0000256" key="3">
    <source>
        <dbReference type="ARBA" id="ARBA00022692"/>
    </source>
</evidence>
<organism evidence="10 11">
    <name type="scientific">Syphacia muris</name>
    <dbReference type="NCBI Taxonomy" id="451379"/>
    <lineage>
        <taxon>Eukaryota</taxon>
        <taxon>Metazoa</taxon>
        <taxon>Ecdysozoa</taxon>
        <taxon>Nematoda</taxon>
        <taxon>Chromadorea</taxon>
        <taxon>Rhabditida</taxon>
        <taxon>Spirurina</taxon>
        <taxon>Oxyuridomorpha</taxon>
        <taxon>Oxyuroidea</taxon>
        <taxon>Oxyuridae</taxon>
        <taxon>Syphacia</taxon>
    </lineage>
</organism>
<dbReference type="PROSITE" id="PS50262">
    <property type="entry name" value="G_PROTEIN_RECEP_F1_2"/>
    <property type="match status" value="1"/>
</dbReference>
<protein>
    <submittedName>
        <fullName evidence="11">G_PROTEIN_RECEP_F1_2 domain-containing protein</fullName>
    </submittedName>
</protein>